<dbReference type="AlphaFoldDB" id="A0A1D8AZ16"/>
<sequence>MSYNYQELLESLNPPASRIRKKSTNETIDLSPLSMLAPVFPKVHYVSPTVKLFEHAGGAVKDSFGNSCGVMKGGYLEDPVSGRLLASNFNGMLKPIELPRMPPPITW</sequence>
<protein>
    <submittedName>
        <fullName evidence="1">Uncharacterized protein</fullName>
    </submittedName>
</protein>
<organism evidence="1 2">
    <name type="scientific">Lacunisphaera limnophila</name>
    <dbReference type="NCBI Taxonomy" id="1838286"/>
    <lineage>
        <taxon>Bacteria</taxon>
        <taxon>Pseudomonadati</taxon>
        <taxon>Verrucomicrobiota</taxon>
        <taxon>Opitutia</taxon>
        <taxon>Opitutales</taxon>
        <taxon>Opitutaceae</taxon>
        <taxon>Lacunisphaera</taxon>
    </lineage>
</organism>
<accession>A0A1D8AZ16</accession>
<dbReference type="KEGG" id="obg:Verru16b_03238"/>
<name>A0A1D8AZ16_9BACT</name>
<evidence type="ECO:0000313" key="1">
    <source>
        <dbReference type="EMBL" id="AOS46142.1"/>
    </source>
</evidence>
<gene>
    <name evidence="1" type="ORF">Verru16b_03238</name>
</gene>
<evidence type="ECO:0000313" key="2">
    <source>
        <dbReference type="Proteomes" id="UP000095228"/>
    </source>
</evidence>
<proteinExistence type="predicted"/>
<reference evidence="1 2" key="1">
    <citation type="submission" date="2016-06" db="EMBL/GenBank/DDBJ databases">
        <title>Three novel species with peptidoglycan cell walls form the new genus Lacunisphaera gen. nov. in the family Opitutaceae of the verrucomicrobial subdivision 4.</title>
        <authorList>
            <person name="Rast P."/>
            <person name="Gloeckner I."/>
            <person name="Jogler M."/>
            <person name="Boedeker C."/>
            <person name="Jeske O."/>
            <person name="Wiegand S."/>
            <person name="Reinhardt R."/>
            <person name="Schumann P."/>
            <person name="Rohde M."/>
            <person name="Spring S."/>
            <person name="Gloeckner F.O."/>
            <person name="Jogler C."/>
        </authorList>
    </citation>
    <scope>NUCLEOTIDE SEQUENCE [LARGE SCALE GENOMIC DNA]</scope>
    <source>
        <strain evidence="1 2">IG16b</strain>
    </source>
</reference>
<dbReference type="Proteomes" id="UP000095228">
    <property type="component" value="Chromosome"/>
</dbReference>
<keyword evidence="2" id="KW-1185">Reference proteome</keyword>
<dbReference type="RefSeq" id="WP_069963225.1">
    <property type="nucleotide sequence ID" value="NZ_CP016094.1"/>
</dbReference>
<dbReference type="EMBL" id="CP016094">
    <property type="protein sequence ID" value="AOS46142.1"/>
    <property type="molecule type" value="Genomic_DNA"/>
</dbReference>